<protein>
    <submittedName>
        <fullName evidence="2">DUF1565 domain-containing protein</fullName>
    </submittedName>
</protein>
<proteinExistence type="predicted"/>
<evidence type="ECO:0000313" key="2">
    <source>
        <dbReference type="EMBL" id="RKH89252.1"/>
    </source>
</evidence>
<dbReference type="EMBL" id="RAWI01000684">
    <property type="protein sequence ID" value="RKH89252.1"/>
    <property type="molecule type" value="Genomic_DNA"/>
</dbReference>
<dbReference type="SUPFAM" id="SSF51126">
    <property type="entry name" value="Pectin lyase-like"/>
    <property type="match status" value="1"/>
</dbReference>
<evidence type="ECO:0000256" key="1">
    <source>
        <dbReference type="SAM" id="MobiDB-lite"/>
    </source>
</evidence>
<reference evidence="2 3" key="1">
    <citation type="submission" date="2018-09" db="EMBL/GenBank/DDBJ databases">
        <authorList>
            <person name="Livingstone P.G."/>
            <person name="Whitworth D.E."/>
        </authorList>
    </citation>
    <scope>NUCLEOTIDE SEQUENCE [LARGE SCALE GENOMIC DNA]</scope>
    <source>
        <strain evidence="2 3">CA031B</strain>
    </source>
</reference>
<name>A0ABX9Q4T9_9BACT</name>
<feature type="non-terminal residue" evidence="2">
    <location>
        <position position="375"/>
    </location>
</feature>
<dbReference type="Proteomes" id="UP000278907">
    <property type="component" value="Unassembled WGS sequence"/>
</dbReference>
<comment type="caution">
    <text evidence="2">The sequence shown here is derived from an EMBL/GenBank/DDBJ whole genome shotgun (WGS) entry which is preliminary data.</text>
</comment>
<organism evidence="2 3">
    <name type="scientific">Corallococcus praedator</name>
    <dbReference type="NCBI Taxonomy" id="2316724"/>
    <lineage>
        <taxon>Bacteria</taxon>
        <taxon>Pseudomonadati</taxon>
        <taxon>Myxococcota</taxon>
        <taxon>Myxococcia</taxon>
        <taxon>Myxococcales</taxon>
        <taxon>Cystobacterineae</taxon>
        <taxon>Myxococcaceae</taxon>
        <taxon>Corallococcus</taxon>
    </lineage>
</organism>
<feature type="compositionally biased region" description="Gly residues" evidence="1">
    <location>
        <begin position="299"/>
        <end position="316"/>
    </location>
</feature>
<dbReference type="InterPro" id="IPR011050">
    <property type="entry name" value="Pectin_lyase_fold/virulence"/>
</dbReference>
<feature type="region of interest" description="Disordered" evidence="1">
    <location>
        <begin position="229"/>
        <end position="353"/>
    </location>
</feature>
<feature type="compositionally biased region" description="Gly residues" evidence="1">
    <location>
        <begin position="283"/>
        <end position="292"/>
    </location>
</feature>
<gene>
    <name evidence="2" type="ORF">D7Y13_40835</name>
</gene>
<feature type="compositionally biased region" description="Gly residues" evidence="1">
    <location>
        <begin position="342"/>
        <end position="353"/>
    </location>
</feature>
<keyword evidence="3" id="KW-1185">Reference proteome</keyword>
<evidence type="ECO:0000313" key="3">
    <source>
        <dbReference type="Proteomes" id="UP000278907"/>
    </source>
</evidence>
<accession>A0ABX9Q4T9</accession>
<dbReference type="PROSITE" id="PS51257">
    <property type="entry name" value="PROKAR_LIPOPROTEIN"/>
    <property type="match status" value="1"/>
</dbReference>
<dbReference type="Gene3D" id="3.30.1910.20">
    <property type="entry name" value="asparaginyl-tRNA synthetase, N-terminal domain"/>
    <property type="match status" value="1"/>
</dbReference>
<feature type="region of interest" description="Disordered" evidence="1">
    <location>
        <begin position="43"/>
        <end position="78"/>
    </location>
</feature>
<sequence length="375" mass="36759">MRNIWKVGALGAVFGAVLSVGGCQDFDAAYEKCVAEGRCEPDGGTADAGDGGRSDAGDAGPECIPSSIPDQPDDQGLDTDCDGVDGVADAGYFVDPAGGNDTTGDGSRERPFGTLAHALEQVRTNASGRTTLYLARGTYNEASTEVTVPVSLHGGYSRRGTTNDWDRFTDGGTLIDGGTLAFTVRDVTDARVLLDGLHIASNDALNDSESSIALRAIHTANLQLHNTRVEAGLGGPGNKGSPASPDVKGAPGIPGGAAQPSGTGSIPGDQGTGGTSTCSVSGAGVGGPGGSGVVRDQGETGGTGEPATKGGAGGADAGPVDNSGAFNCVGGPGLDGDPGAEGTPGGPGDAGFGMGFLNVDAGVWVTRPTQKGAPG</sequence>